<keyword evidence="2" id="KW-1185">Reference proteome</keyword>
<gene>
    <name evidence="1" type="ORF">SAMN04489868_101168</name>
</gene>
<sequence length="191" mass="22701">MREVTKRIDELKEKLEDPRLLAQKGLGNEIGFYIFDYDPTDELIVREAVPKLKRYLEKRNRTIQLFDLYDIILAFFEQRGYMEKNFQMEAKKGSIEWYDKMKKALKIATDNDWIIQYINEHLEKEAIIFITGVGKAYPIVRSHVVLNNLQTVLENNPLILFYPGTYENGTLSLFNEMTDDHYYRAFKIVED</sequence>
<dbReference type="OrthoDB" id="1093513at2"/>
<organism evidence="1 2">
    <name type="scientific">Pisciglobus halotolerans</name>
    <dbReference type="NCBI Taxonomy" id="745365"/>
    <lineage>
        <taxon>Bacteria</taxon>
        <taxon>Bacillati</taxon>
        <taxon>Bacillota</taxon>
        <taxon>Bacilli</taxon>
        <taxon>Lactobacillales</taxon>
        <taxon>Carnobacteriaceae</taxon>
    </lineage>
</organism>
<dbReference type="Pfam" id="PF08747">
    <property type="entry name" value="BrxB"/>
    <property type="match status" value="1"/>
</dbReference>
<dbReference type="EMBL" id="FOQE01000001">
    <property type="protein sequence ID" value="SFH52705.1"/>
    <property type="molecule type" value="Genomic_DNA"/>
</dbReference>
<evidence type="ECO:0008006" key="3">
    <source>
        <dbReference type="Google" id="ProtNLM"/>
    </source>
</evidence>
<name>A0A1I3ARL1_9LACT</name>
<dbReference type="InterPro" id="IPR014858">
    <property type="entry name" value="BrxB"/>
</dbReference>
<dbReference type="AlphaFoldDB" id="A0A1I3ARL1"/>
<evidence type="ECO:0000313" key="1">
    <source>
        <dbReference type="EMBL" id="SFH52705.1"/>
    </source>
</evidence>
<proteinExistence type="predicted"/>
<protein>
    <recommendedName>
        <fullName evidence="3">DUF1788 domain-containing protein</fullName>
    </recommendedName>
</protein>
<reference evidence="1 2" key="1">
    <citation type="submission" date="2016-10" db="EMBL/GenBank/DDBJ databases">
        <authorList>
            <person name="de Groot N.N."/>
        </authorList>
    </citation>
    <scope>NUCLEOTIDE SEQUENCE [LARGE SCALE GENOMIC DNA]</scope>
    <source>
        <strain evidence="1 2">DSM 27630</strain>
    </source>
</reference>
<evidence type="ECO:0000313" key="2">
    <source>
        <dbReference type="Proteomes" id="UP000198668"/>
    </source>
</evidence>
<dbReference type="RefSeq" id="WP_092090778.1">
    <property type="nucleotide sequence ID" value="NZ_FOQE01000001.1"/>
</dbReference>
<dbReference type="Proteomes" id="UP000198668">
    <property type="component" value="Unassembled WGS sequence"/>
</dbReference>
<accession>A0A1I3ARL1</accession>